<dbReference type="AlphaFoldDB" id="A0A7T3RDW6"/>
<evidence type="ECO:0000313" key="2">
    <source>
        <dbReference type="EMBL" id="QQA01319.1"/>
    </source>
</evidence>
<proteinExistence type="predicted"/>
<sequence>MSAIAWPSGVNNKAYGVTVGYVGNTQSQEYDSGRIVTYARNTRTIRKFSVKFRWTKAEKKLFDTWFRISLGGGAGTFLFRDLSGGDYNTEYRLSSVPEGSGQRYNEWAMEFTEA</sequence>
<reference evidence="2 3" key="1">
    <citation type="submission" date="2020-11" db="EMBL/GenBank/DDBJ databases">
        <title>Treponema Peruensis nv. sp., first commensal Treponema isolated from human feces.</title>
        <authorList>
            <person name="Belkhou C."/>
            <person name="Raes J."/>
        </authorList>
    </citation>
    <scope>NUCLEOTIDE SEQUENCE [LARGE SCALE GENOMIC DNA]</scope>
    <source>
        <strain evidence="2 3">RCC2812</strain>
    </source>
</reference>
<evidence type="ECO:0000313" key="3">
    <source>
        <dbReference type="Proteomes" id="UP000595224"/>
    </source>
</evidence>
<name>A0A7T3RDW6_9SPIR</name>
<protein>
    <submittedName>
        <fullName evidence="2">Uncharacterized protein</fullName>
    </submittedName>
</protein>
<dbReference type="KEGG" id="tper:IWA51_06960"/>
<evidence type="ECO:0000313" key="1">
    <source>
        <dbReference type="EMBL" id="QQA00022.1"/>
    </source>
</evidence>
<dbReference type="EMBL" id="CP064936">
    <property type="protein sequence ID" value="QQA01319.1"/>
    <property type="molecule type" value="Genomic_DNA"/>
</dbReference>
<dbReference type="EMBL" id="CP064936">
    <property type="protein sequence ID" value="QQA00022.1"/>
    <property type="molecule type" value="Genomic_DNA"/>
</dbReference>
<keyword evidence="3" id="KW-1185">Reference proteome</keyword>
<dbReference type="Proteomes" id="UP000595224">
    <property type="component" value="Chromosome"/>
</dbReference>
<dbReference type="KEGG" id="tper:IWA51_01480"/>
<gene>
    <name evidence="2" type="ORF">IWA51_01480</name>
    <name evidence="1" type="ORF">IWA51_06960</name>
</gene>
<organism evidence="2 3">
    <name type="scientific">Treponema peruense</name>
    <dbReference type="NCBI Taxonomy" id="2787628"/>
    <lineage>
        <taxon>Bacteria</taxon>
        <taxon>Pseudomonadati</taxon>
        <taxon>Spirochaetota</taxon>
        <taxon>Spirochaetia</taxon>
        <taxon>Spirochaetales</taxon>
        <taxon>Treponemataceae</taxon>
        <taxon>Treponema</taxon>
    </lineage>
</organism>
<accession>A0A7T3RDW6</accession>
<dbReference type="RefSeq" id="WP_198441897.1">
    <property type="nucleotide sequence ID" value="NZ_CBCSHE010000034.1"/>
</dbReference>